<name>A0ABS5C4I2_9BACT</name>
<dbReference type="InterPro" id="IPR036280">
    <property type="entry name" value="Multihaem_cyt_sf"/>
</dbReference>
<evidence type="ECO:0000313" key="3">
    <source>
        <dbReference type="EMBL" id="MBP3960865.1"/>
    </source>
</evidence>
<accession>A0ABS5C4I2</accession>
<gene>
    <name evidence="3" type="ORF">J8F10_37060</name>
</gene>
<dbReference type="InterPro" id="IPR011990">
    <property type="entry name" value="TPR-like_helical_dom_sf"/>
</dbReference>
<dbReference type="SUPFAM" id="SSF48695">
    <property type="entry name" value="Multiheme cytochromes"/>
    <property type="match status" value="1"/>
</dbReference>
<keyword evidence="1" id="KW-0732">Signal</keyword>
<dbReference type="RefSeq" id="WP_210663318.1">
    <property type="nucleotide sequence ID" value="NZ_JAGKQQ010000002.1"/>
</dbReference>
<dbReference type="PANTHER" id="PTHR35038:SF8">
    <property type="entry name" value="C-TYPE POLYHEME CYTOCHROME OMCC"/>
    <property type="match status" value="1"/>
</dbReference>
<dbReference type="InterPro" id="IPR051829">
    <property type="entry name" value="Multiheme_Cytochr_ET"/>
</dbReference>
<protein>
    <recommendedName>
        <fullName evidence="5">Tetratricopeptide repeat protein</fullName>
    </recommendedName>
</protein>
<dbReference type="SUPFAM" id="SSF48452">
    <property type="entry name" value="TPR-like"/>
    <property type="match status" value="1"/>
</dbReference>
<feature type="region of interest" description="Disordered" evidence="2">
    <location>
        <begin position="309"/>
        <end position="360"/>
    </location>
</feature>
<dbReference type="Gene3D" id="1.25.40.10">
    <property type="entry name" value="Tetratricopeptide repeat domain"/>
    <property type="match status" value="1"/>
</dbReference>
<evidence type="ECO:0000313" key="4">
    <source>
        <dbReference type="Proteomes" id="UP000676565"/>
    </source>
</evidence>
<dbReference type="PANTHER" id="PTHR35038">
    <property type="entry name" value="DISSIMILATORY SULFITE REDUCTASE SIRA"/>
    <property type="match status" value="1"/>
</dbReference>
<dbReference type="EMBL" id="JAGKQQ010000002">
    <property type="protein sequence ID" value="MBP3960865.1"/>
    <property type="molecule type" value="Genomic_DNA"/>
</dbReference>
<dbReference type="Gene3D" id="1.10.1130.10">
    <property type="entry name" value="Flavocytochrome C3, Chain A"/>
    <property type="match status" value="1"/>
</dbReference>
<proteinExistence type="predicted"/>
<dbReference type="Proteomes" id="UP000676565">
    <property type="component" value="Unassembled WGS sequence"/>
</dbReference>
<comment type="caution">
    <text evidence="3">The sequence shown here is derived from an EMBL/GenBank/DDBJ whole genome shotgun (WGS) entry which is preliminary data.</text>
</comment>
<evidence type="ECO:0000256" key="2">
    <source>
        <dbReference type="SAM" id="MobiDB-lite"/>
    </source>
</evidence>
<sequence>MGRSAAPVESATPIEKYDGAANNPFRSGGYQLRVSRGSGGVVHHVAANDAAGNPLPEYTVPANLVIGSGTRGRSYLSTESGVVWQSPVSWFSPDSRWDLSPGFDLGNGGRRPISPGCLFCHVDRVEPVPQALNRYRPPLLPLQAAIGCERCHGPGELHVTERKNGLVPEGIDTSIVNPKHLSPELRASVCAQCHLQGEERIPRRGREVFEFRPGLPFEQFVTVFVRPPDGANANRSVGQFEQLEQSRCFAASAGQLGCTNCHDPHRTPPPAEREPFYRDRCNSCHARRDCSAPQADRQSRQDNCVACHMPRTGSANIPHTSVTDHRILRRPTQPPVIKRPPAGGLPLVAFQTGRDGPTKEERERDLGIALAWATVKLPAGPGSPQRAIAAIARDRLEGSLGTWHGDADAWLALSFARAAGGDAEKRFAAATRATQLAPGSDAALAELVEAALAVRKDELAEEAAASWVRLNPTSVEPHLARATVFSRRGQWGKAEAEARAALGIQPLHPEARLYLALCRHRLGDAAGGRKEADTAIGLATAPQQRDRMSDWYLRQTR</sequence>
<evidence type="ECO:0008006" key="5">
    <source>
        <dbReference type="Google" id="ProtNLM"/>
    </source>
</evidence>
<evidence type="ECO:0000256" key="1">
    <source>
        <dbReference type="ARBA" id="ARBA00022729"/>
    </source>
</evidence>
<keyword evidence="4" id="KW-1185">Reference proteome</keyword>
<organism evidence="3 4">
    <name type="scientific">Gemmata palustris</name>
    <dbReference type="NCBI Taxonomy" id="2822762"/>
    <lineage>
        <taxon>Bacteria</taxon>
        <taxon>Pseudomonadati</taxon>
        <taxon>Planctomycetota</taxon>
        <taxon>Planctomycetia</taxon>
        <taxon>Gemmatales</taxon>
        <taxon>Gemmataceae</taxon>
        <taxon>Gemmata</taxon>
    </lineage>
</organism>
<reference evidence="3 4" key="1">
    <citation type="submission" date="2021-04" db="EMBL/GenBank/DDBJ databases">
        <authorList>
            <person name="Ivanova A."/>
        </authorList>
    </citation>
    <scope>NUCLEOTIDE SEQUENCE [LARGE SCALE GENOMIC DNA]</scope>
    <source>
        <strain evidence="3 4">G18</strain>
    </source>
</reference>